<name>A0ABY8FMY0_9SPHN</name>
<reference evidence="1 2" key="1">
    <citation type="submission" date="2023-03" db="EMBL/GenBank/DDBJ databases">
        <title>Altererythrobacter sp. CAU 1644 isolated from sand.</title>
        <authorList>
            <person name="Kim W."/>
        </authorList>
    </citation>
    <scope>NUCLEOTIDE SEQUENCE [LARGE SCALE GENOMIC DNA]</scope>
    <source>
        <strain evidence="1 2">CAU 1644</strain>
    </source>
</reference>
<dbReference type="RefSeq" id="WP_278014898.1">
    <property type="nucleotide sequence ID" value="NZ_CP121106.1"/>
</dbReference>
<evidence type="ECO:0000313" key="2">
    <source>
        <dbReference type="Proteomes" id="UP001215827"/>
    </source>
</evidence>
<sequence>MTNTKIEKLQPPVTFFGDASSKNSAYMVAGGFAVSAPRIQEIEATIASLRELIGGKEFHWADYKGGPSRAAYSVLVQYAFELVHNGHAAFHAIITPFKGYRHKRSPGENKDTSVNRMYFQLLLHRPARFYGPKRDIHVRLDAGADSQDICRMRNELCATAYEKYRTRPNCIKSLQSYPSHQSGIIQMADVVLGGIAAKRNGIKHTTEKAALADLIQKKSKHPAWEIDTGRNARNLTIWNFKGSKE</sequence>
<organism evidence="1 2">
    <name type="scientific">Altererythrobacter arenosus</name>
    <dbReference type="NCBI Taxonomy" id="3032592"/>
    <lineage>
        <taxon>Bacteria</taxon>
        <taxon>Pseudomonadati</taxon>
        <taxon>Pseudomonadota</taxon>
        <taxon>Alphaproteobacteria</taxon>
        <taxon>Sphingomonadales</taxon>
        <taxon>Erythrobacteraceae</taxon>
        <taxon>Altererythrobacter</taxon>
    </lineage>
</organism>
<proteinExistence type="predicted"/>
<keyword evidence="2" id="KW-1185">Reference proteome</keyword>
<dbReference type="EMBL" id="CP121106">
    <property type="protein sequence ID" value="WFL76132.1"/>
    <property type="molecule type" value="Genomic_DNA"/>
</dbReference>
<protein>
    <recommendedName>
        <fullName evidence="3">DUF3800 domain-containing protein</fullName>
    </recommendedName>
</protein>
<evidence type="ECO:0000313" key="1">
    <source>
        <dbReference type="EMBL" id="WFL76132.1"/>
    </source>
</evidence>
<dbReference type="InterPro" id="IPR024524">
    <property type="entry name" value="DUF3800"/>
</dbReference>
<dbReference type="Pfam" id="PF12686">
    <property type="entry name" value="DUF3800"/>
    <property type="match status" value="1"/>
</dbReference>
<gene>
    <name evidence="1" type="ORF">P7228_08965</name>
</gene>
<evidence type="ECO:0008006" key="3">
    <source>
        <dbReference type="Google" id="ProtNLM"/>
    </source>
</evidence>
<accession>A0ABY8FMY0</accession>
<dbReference type="Proteomes" id="UP001215827">
    <property type="component" value="Chromosome"/>
</dbReference>